<evidence type="ECO:0000313" key="2">
    <source>
        <dbReference type="EMBL" id="MPN47234.1"/>
    </source>
</evidence>
<comment type="caution">
    <text evidence="2">The sequence shown here is derived from an EMBL/GenBank/DDBJ whole genome shotgun (WGS) entry which is preliminary data.</text>
</comment>
<reference evidence="2" key="1">
    <citation type="submission" date="2019-08" db="EMBL/GenBank/DDBJ databases">
        <authorList>
            <person name="Kucharzyk K."/>
            <person name="Murdoch R.W."/>
            <person name="Higgins S."/>
            <person name="Loffler F."/>
        </authorList>
    </citation>
    <scope>NUCLEOTIDE SEQUENCE</scope>
</reference>
<organism evidence="2">
    <name type="scientific">bioreactor metagenome</name>
    <dbReference type="NCBI Taxonomy" id="1076179"/>
    <lineage>
        <taxon>unclassified sequences</taxon>
        <taxon>metagenomes</taxon>
        <taxon>ecological metagenomes</taxon>
    </lineage>
</organism>
<proteinExistence type="predicted"/>
<dbReference type="AlphaFoldDB" id="A0A645IG14"/>
<protein>
    <submittedName>
        <fullName evidence="2">Uncharacterized protein</fullName>
    </submittedName>
</protein>
<sequence>MDHDGHVPGDHDGPFHRAGDRAGRWGRDDHGRDHADHRAARDACGAVHLGTAGHNRRGNGGDASDRAVSQTSDGQDMEDPDARFCTGHRVRADGGRATCGGDAFWQRRAHGKFGYRYAGTEYVHPRRGPQIRL</sequence>
<name>A0A645IG14_9ZZZZ</name>
<evidence type="ECO:0000256" key="1">
    <source>
        <dbReference type="SAM" id="MobiDB-lite"/>
    </source>
</evidence>
<gene>
    <name evidence="2" type="ORF">SDC9_194835</name>
</gene>
<feature type="region of interest" description="Disordered" evidence="1">
    <location>
        <begin position="1"/>
        <end position="81"/>
    </location>
</feature>
<dbReference type="EMBL" id="VSSQ01108582">
    <property type="protein sequence ID" value="MPN47234.1"/>
    <property type="molecule type" value="Genomic_DNA"/>
</dbReference>
<accession>A0A645IG14</accession>
<feature type="compositionally biased region" description="Basic and acidic residues" evidence="1">
    <location>
        <begin position="1"/>
        <end position="41"/>
    </location>
</feature>